<protein>
    <submittedName>
        <fullName evidence="2">Glycosyltransferase</fullName>
    </submittedName>
</protein>
<dbReference type="SUPFAM" id="SSF53756">
    <property type="entry name" value="UDP-Glycosyltransferase/glycogen phosphorylase"/>
    <property type="match status" value="1"/>
</dbReference>
<dbReference type="InterPro" id="IPR001296">
    <property type="entry name" value="Glyco_trans_1"/>
</dbReference>
<reference evidence="2 3" key="1">
    <citation type="submission" date="2019-12" db="EMBL/GenBank/DDBJ databases">
        <title>Paenibacillus sp. nov. sp. isolated from soil.</title>
        <authorList>
            <person name="Kim J."/>
            <person name="Jeong S.E."/>
            <person name="Jung H.S."/>
            <person name="Jeon C.O."/>
        </authorList>
    </citation>
    <scope>NUCLEOTIDE SEQUENCE [LARGE SCALE GENOMIC DNA]</scope>
    <source>
        <strain evidence="2 3">5J-6</strain>
    </source>
</reference>
<proteinExistence type="predicted"/>
<feature type="domain" description="Glycosyl transferase family 1" evidence="1">
    <location>
        <begin position="225"/>
        <end position="375"/>
    </location>
</feature>
<evidence type="ECO:0000313" key="2">
    <source>
        <dbReference type="EMBL" id="MZQ83655.1"/>
    </source>
</evidence>
<dbReference type="RefSeq" id="WP_161407796.1">
    <property type="nucleotide sequence ID" value="NZ_WTUZ01000020.1"/>
</dbReference>
<dbReference type="Gene3D" id="3.40.50.2000">
    <property type="entry name" value="Glycogen Phosphorylase B"/>
    <property type="match status" value="2"/>
</dbReference>
<sequence length="393" mass="44748">MKKILFVIDSLHSGGAEKSLISLLSLFDYEKYQVDLLMFSQNGLYLPLLPKEVNVLDVPAYMQGQTNGVKNLIINRKFKELYLRFRGSIALRNPYRIKKMHGAQISWDWTSKGIDNLTEKYDVAIAYSQGTPTYFVAEKVIANKKICWVNTDYRVAPYNKSFDLEYYEVFDYVTAVSELNKEVFVQEMPIAKGKTNVVYDIISPNLVTSMANDQGGFTDEYDGARILTIGRLVDAKGYDMAIEASYKLKNHGFKHKWYVIGEGQLKESLLAMIRKYELEDTFIFLGTFHNPYVYLKQCDIYVQPSRFEGFGLAIAEAKILERPVVATNFTVIHGQIKDGVNGLIVNMNSDDLFVGVSKVLADSSLREHIRGNLRKESIGTEDEINKVYAMIES</sequence>
<dbReference type="Pfam" id="PF00534">
    <property type="entry name" value="Glycos_transf_1"/>
    <property type="match status" value="1"/>
</dbReference>
<dbReference type="PANTHER" id="PTHR12526">
    <property type="entry name" value="GLYCOSYLTRANSFERASE"/>
    <property type="match status" value="1"/>
</dbReference>
<evidence type="ECO:0000259" key="1">
    <source>
        <dbReference type="Pfam" id="PF00534"/>
    </source>
</evidence>
<evidence type="ECO:0000313" key="3">
    <source>
        <dbReference type="Proteomes" id="UP000481087"/>
    </source>
</evidence>
<dbReference type="GO" id="GO:0016757">
    <property type="term" value="F:glycosyltransferase activity"/>
    <property type="evidence" value="ECO:0007669"/>
    <property type="project" value="InterPro"/>
</dbReference>
<organism evidence="2 3">
    <name type="scientific">Paenibacillus silvestris</name>
    <dbReference type="NCBI Taxonomy" id="2606219"/>
    <lineage>
        <taxon>Bacteria</taxon>
        <taxon>Bacillati</taxon>
        <taxon>Bacillota</taxon>
        <taxon>Bacilli</taxon>
        <taxon>Bacillales</taxon>
        <taxon>Paenibacillaceae</taxon>
        <taxon>Paenibacillus</taxon>
    </lineage>
</organism>
<dbReference type="AlphaFoldDB" id="A0A6L8V018"/>
<gene>
    <name evidence="2" type="ORF">GQF01_16200</name>
</gene>
<name>A0A6L8V018_9BACL</name>
<dbReference type="PANTHER" id="PTHR12526:SF630">
    <property type="entry name" value="GLYCOSYLTRANSFERASE"/>
    <property type="match status" value="1"/>
</dbReference>
<dbReference type="CDD" id="cd03811">
    <property type="entry name" value="GT4_GT28_WabH-like"/>
    <property type="match status" value="1"/>
</dbReference>
<keyword evidence="3" id="KW-1185">Reference proteome</keyword>
<comment type="caution">
    <text evidence="2">The sequence shown here is derived from an EMBL/GenBank/DDBJ whole genome shotgun (WGS) entry which is preliminary data.</text>
</comment>
<dbReference type="Proteomes" id="UP000481087">
    <property type="component" value="Unassembled WGS sequence"/>
</dbReference>
<keyword evidence="2" id="KW-0808">Transferase</keyword>
<dbReference type="EMBL" id="WTUZ01000020">
    <property type="protein sequence ID" value="MZQ83655.1"/>
    <property type="molecule type" value="Genomic_DNA"/>
</dbReference>
<accession>A0A6L8V018</accession>